<feature type="domain" description="Reverse transcriptase zinc-binding" evidence="2">
    <location>
        <begin position="103"/>
        <end position="185"/>
    </location>
</feature>
<dbReference type="AlphaFoldDB" id="A0A6V7QI47"/>
<name>A0A6V7QI47_ANACO</name>
<reference evidence="3" key="1">
    <citation type="submission" date="2020-07" db="EMBL/GenBank/DDBJ databases">
        <authorList>
            <person name="Lin J."/>
        </authorList>
    </citation>
    <scope>NUCLEOTIDE SEQUENCE</scope>
</reference>
<protein>
    <recommendedName>
        <fullName evidence="2">Reverse transcriptase zinc-binding domain-containing protein</fullName>
    </recommendedName>
</protein>
<dbReference type="Pfam" id="PF13966">
    <property type="entry name" value="zf-RVT"/>
    <property type="match status" value="1"/>
</dbReference>
<evidence type="ECO:0000256" key="1">
    <source>
        <dbReference type="SAM" id="MobiDB-lite"/>
    </source>
</evidence>
<dbReference type="PANTHER" id="PTHR36617:SF15">
    <property type="entry name" value="REVERSE TRANSCRIPTASE ZINC-BINDING DOMAIN-CONTAINING PROTEIN"/>
    <property type="match status" value="1"/>
</dbReference>
<accession>A0A6V7QI47</accession>
<dbReference type="PANTHER" id="PTHR36617">
    <property type="entry name" value="PROTEIN, PUTATIVE-RELATED"/>
    <property type="match status" value="1"/>
</dbReference>
<organism evidence="3">
    <name type="scientific">Ananas comosus var. bracteatus</name>
    <name type="common">red pineapple</name>
    <dbReference type="NCBI Taxonomy" id="296719"/>
    <lineage>
        <taxon>Eukaryota</taxon>
        <taxon>Viridiplantae</taxon>
        <taxon>Streptophyta</taxon>
        <taxon>Embryophyta</taxon>
        <taxon>Tracheophyta</taxon>
        <taxon>Spermatophyta</taxon>
        <taxon>Magnoliopsida</taxon>
        <taxon>Liliopsida</taxon>
        <taxon>Poales</taxon>
        <taxon>Bromeliaceae</taxon>
        <taxon>Bromelioideae</taxon>
        <taxon>Ananas</taxon>
    </lineage>
</organism>
<dbReference type="EMBL" id="LR862136">
    <property type="protein sequence ID" value="CAD1842587.1"/>
    <property type="molecule type" value="Genomic_DNA"/>
</dbReference>
<gene>
    <name evidence="3" type="ORF">CB5_LOCUS25798</name>
</gene>
<evidence type="ECO:0000259" key="2">
    <source>
        <dbReference type="Pfam" id="PF13966"/>
    </source>
</evidence>
<proteinExistence type="predicted"/>
<feature type="region of interest" description="Disordered" evidence="1">
    <location>
        <begin position="1"/>
        <end position="38"/>
    </location>
</feature>
<evidence type="ECO:0000313" key="3">
    <source>
        <dbReference type="EMBL" id="CAD1842587.1"/>
    </source>
</evidence>
<sequence length="267" mass="30503">MPQITAARGTESGGADHANEEDTGKSTELSADDFKKKSERKNHRVRDAYNALGWRWESILQGFRPASTADEESILALIEIVDTVTLSESEDVVTWRWTTSEVFTVKSLYYFLQEGGVTATHFARLWKTKTPLKVKIFGWLVLLRKVLTKDNLSKRGWSGEVTCALCLDEPESIDHLFLNCYMTHELLGCLLPNKRSLRTCKSIGDLWKECSSKWGAMGRREAGILHAAWWAIWLERNRRILENNKLTARQVLADTRSLFGLWDSYCV</sequence>
<dbReference type="InterPro" id="IPR026960">
    <property type="entry name" value="RVT-Znf"/>
</dbReference>